<dbReference type="Proteomes" id="UP000709959">
    <property type="component" value="Unassembled WGS sequence"/>
</dbReference>
<dbReference type="GO" id="GO:0016020">
    <property type="term" value="C:membrane"/>
    <property type="evidence" value="ECO:0007669"/>
    <property type="project" value="UniProtKB-SubCell"/>
</dbReference>
<keyword evidence="3 6" id="KW-0812">Transmembrane</keyword>
<protein>
    <submittedName>
        <fullName evidence="7">TerC family protein</fullName>
    </submittedName>
</protein>
<comment type="similarity">
    <text evidence="2">Belongs to the TerC family.</text>
</comment>
<evidence type="ECO:0000256" key="6">
    <source>
        <dbReference type="SAM" id="Phobius"/>
    </source>
</evidence>
<gene>
    <name evidence="7" type="ORF">IPN91_10600</name>
</gene>
<evidence type="ECO:0000256" key="3">
    <source>
        <dbReference type="ARBA" id="ARBA00022692"/>
    </source>
</evidence>
<feature type="transmembrane region" description="Helical" evidence="6">
    <location>
        <begin position="79"/>
        <end position="98"/>
    </location>
</feature>
<evidence type="ECO:0000256" key="1">
    <source>
        <dbReference type="ARBA" id="ARBA00004141"/>
    </source>
</evidence>
<feature type="transmembrane region" description="Helical" evidence="6">
    <location>
        <begin position="258"/>
        <end position="277"/>
    </location>
</feature>
<keyword evidence="4 6" id="KW-1133">Transmembrane helix</keyword>
<name>A0A936F3E7_9BACT</name>
<feature type="transmembrane region" description="Helical" evidence="6">
    <location>
        <begin position="40"/>
        <end position="59"/>
    </location>
</feature>
<sequence>MESIGSPWMWAGFIGFVLAMLALDLGVFHRQAHKVGVKEAGIWSLVWVGCALAFNALLWNSFGPQRGMEFLTGYLIEKALSVDNIFVFVLIFGAFSVPEAYQHRVLFWGILGALVMRAIFVGLGAALIASFHWVLYLFGAFLVITGIKMLLMRDQGFDPRKNPLFRLFQRLVPAVETYHGPAFTVVKDGRRYATPLLLVLVAVELTDLVFAVDSVPAIFAVTKDPFIVFTSNIFAILGLRSLYFLLAGVVGRFHLLKVGLSLVLVFVGLKMLLVEVFKVPVTWSLAVIGLLVGGSVAASLLLPRKAAASPAGLPEGGVP</sequence>
<evidence type="ECO:0000256" key="4">
    <source>
        <dbReference type="ARBA" id="ARBA00022989"/>
    </source>
</evidence>
<feature type="transmembrane region" description="Helical" evidence="6">
    <location>
        <begin position="133"/>
        <end position="151"/>
    </location>
</feature>
<evidence type="ECO:0000256" key="5">
    <source>
        <dbReference type="ARBA" id="ARBA00023136"/>
    </source>
</evidence>
<evidence type="ECO:0000313" key="8">
    <source>
        <dbReference type="Proteomes" id="UP000709959"/>
    </source>
</evidence>
<feature type="transmembrane region" description="Helical" evidence="6">
    <location>
        <begin position="196"/>
        <end position="220"/>
    </location>
</feature>
<evidence type="ECO:0000256" key="2">
    <source>
        <dbReference type="ARBA" id="ARBA00007511"/>
    </source>
</evidence>
<dbReference type="PANTHER" id="PTHR30238:SF0">
    <property type="entry name" value="THYLAKOID MEMBRANE PROTEIN TERC, CHLOROPLASTIC"/>
    <property type="match status" value="1"/>
</dbReference>
<dbReference type="InterPro" id="IPR005496">
    <property type="entry name" value="Integral_membrane_TerC"/>
</dbReference>
<accession>A0A936F3E7</accession>
<feature type="transmembrane region" description="Helical" evidence="6">
    <location>
        <begin position="283"/>
        <end position="302"/>
    </location>
</feature>
<feature type="transmembrane region" description="Helical" evidence="6">
    <location>
        <begin position="105"/>
        <end position="127"/>
    </location>
</feature>
<dbReference type="EMBL" id="JADKCH010000011">
    <property type="protein sequence ID" value="MBK8573076.1"/>
    <property type="molecule type" value="Genomic_DNA"/>
</dbReference>
<evidence type="ECO:0000313" key="7">
    <source>
        <dbReference type="EMBL" id="MBK8573076.1"/>
    </source>
</evidence>
<dbReference type="PANTHER" id="PTHR30238">
    <property type="entry name" value="MEMBRANE BOUND PREDICTED REDOX MODULATOR"/>
    <property type="match status" value="1"/>
</dbReference>
<comment type="subcellular location">
    <subcellularLocation>
        <location evidence="1">Membrane</location>
        <topology evidence="1">Multi-pass membrane protein</topology>
    </subcellularLocation>
</comment>
<dbReference type="AlphaFoldDB" id="A0A936F3E7"/>
<dbReference type="InterPro" id="IPR022369">
    <property type="entry name" value="Integral_membrane_TerC_rswitch"/>
</dbReference>
<proteinExistence type="inferred from homology"/>
<dbReference type="Pfam" id="PF03741">
    <property type="entry name" value="TerC"/>
    <property type="match status" value="1"/>
</dbReference>
<reference evidence="7 8" key="1">
    <citation type="submission" date="2020-10" db="EMBL/GenBank/DDBJ databases">
        <title>Connecting structure to function with the recovery of over 1000 high-quality activated sludge metagenome-assembled genomes encoding full-length rRNA genes using long-read sequencing.</title>
        <authorList>
            <person name="Singleton C.M."/>
            <person name="Petriglieri F."/>
            <person name="Kristensen J.M."/>
            <person name="Kirkegaard R.H."/>
            <person name="Michaelsen T.Y."/>
            <person name="Andersen M.H."/>
            <person name="Karst S.M."/>
            <person name="Dueholm M.S."/>
            <person name="Nielsen P.H."/>
            <person name="Albertsen M."/>
        </authorList>
    </citation>
    <scope>NUCLEOTIDE SEQUENCE [LARGE SCALE GENOMIC DNA]</scope>
    <source>
        <strain evidence="7">OdNE_18-Q3-R46-58_MAXAC.008</strain>
    </source>
</reference>
<organism evidence="7 8">
    <name type="scientific">Candidatus Geothrix odensensis</name>
    <dbReference type="NCBI Taxonomy" id="2954440"/>
    <lineage>
        <taxon>Bacteria</taxon>
        <taxon>Pseudomonadati</taxon>
        <taxon>Acidobacteriota</taxon>
        <taxon>Holophagae</taxon>
        <taxon>Holophagales</taxon>
        <taxon>Holophagaceae</taxon>
        <taxon>Geothrix</taxon>
    </lineage>
</organism>
<keyword evidence="5 6" id="KW-0472">Membrane</keyword>
<comment type="caution">
    <text evidence="7">The sequence shown here is derived from an EMBL/GenBank/DDBJ whole genome shotgun (WGS) entry which is preliminary data.</text>
</comment>
<feature type="transmembrane region" description="Helical" evidence="6">
    <location>
        <begin position="226"/>
        <end position="246"/>
    </location>
</feature>
<dbReference type="NCBIfam" id="TIGR03718">
    <property type="entry name" value="R_switched_Alx"/>
    <property type="match status" value="1"/>
</dbReference>
<feature type="transmembrane region" description="Helical" evidence="6">
    <location>
        <begin position="6"/>
        <end position="28"/>
    </location>
</feature>